<proteinExistence type="predicted"/>
<organism evidence="1">
    <name type="scientific">hydrothermal vent metagenome</name>
    <dbReference type="NCBI Taxonomy" id="652676"/>
    <lineage>
        <taxon>unclassified sequences</taxon>
        <taxon>metagenomes</taxon>
        <taxon>ecological metagenomes</taxon>
    </lineage>
</organism>
<sequence>MRISRIFLQTLFFISIISSFFLPLATAQSLKFQSEPIELLVDFQLEGHFFGLTEEGLPIYTLGGPGYAPLAILPSAEVTDIIIPDHQITELTGAQITFEGEFEDPIIRFTCLQNSCNISIGGSIFTSHAGLKLEGRAANIWGPVINNPNYDPDNEIYPIRIMGCGGLTEISGEGEYAGMVGAICFNGVLNFNKNDSGILSGSSKCTIALHTPIELIPPEGASIH</sequence>
<protein>
    <submittedName>
        <fullName evidence="1">Uncharacterized protein</fullName>
    </submittedName>
</protein>
<dbReference type="EMBL" id="UOFF01000209">
    <property type="protein sequence ID" value="VAW56304.1"/>
    <property type="molecule type" value="Genomic_DNA"/>
</dbReference>
<evidence type="ECO:0000313" key="1">
    <source>
        <dbReference type="EMBL" id="VAW56304.1"/>
    </source>
</evidence>
<reference evidence="1" key="1">
    <citation type="submission" date="2018-06" db="EMBL/GenBank/DDBJ databases">
        <authorList>
            <person name="Zhirakovskaya E."/>
        </authorList>
    </citation>
    <scope>NUCLEOTIDE SEQUENCE</scope>
</reference>
<gene>
    <name evidence="1" type="ORF">MNBD_GAMMA07-2331</name>
</gene>
<dbReference type="AlphaFoldDB" id="A0A3B0XJU7"/>
<accession>A0A3B0XJU7</accession>
<name>A0A3B0XJU7_9ZZZZ</name>